<feature type="transmembrane region" description="Helical" evidence="1">
    <location>
        <begin position="168"/>
        <end position="190"/>
    </location>
</feature>
<keyword evidence="1" id="KW-0472">Membrane</keyword>
<feature type="transmembrane region" description="Helical" evidence="1">
    <location>
        <begin position="202"/>
        <end position="222"/>
    </location>
</feature>
<organism evidence="3 4">
    <name type="scientific">Metschnikowia bicuspidata var. bicuspidata NRRL YB-4993</name>
    <dbReference type="NCBI Taxonomy" id="869754"/>
    <lineage>
        <taxon>Eukaryota</taxon>
        <taxon>Fungi</taxon>
        <taxon>Dikarya</taxon>
        <taxon>Ascomycota</taxon>
        <taxon>Saccharomycotina</taxon>
        <taxon>Pichiomycetes</taxon>
        <taxon>Metschnikowiaceae</taxon>
        <taxon>Metschnikowia</taxon>
    </lineage>
</organism>
<comment type="caution">
    <text evidence="3">The sequence shown here is derived from an EMBL/GenBank/DDBJ whole genome shotgun (WGS) entry which is preliminary data.</text>
</comment>
<evidence type="ECO:0000313" key="4">
    <source>
        <dbReference type="Proteomes" id="UP000092555"/>
    </source>
</evidence>
<dbReference type="RefSeq" id="XP_018710359.1">
    <property type="nucleotide sequence ID" value="XM_018857907.1"/>
</dbReference>
<gene>
    <name evidence="3" type="ORF">METBIDRAFT_45336</name>
</gene>
<accession>A0A1A0H6W2</accession>
<feature type="domain" description="DUF7702" evidence="2">
    <location>
        <begin position="16"/>
        <end position="257"/>
    </location>
</feature>
<evidence type="ECO:0000256" key="1">
    <source>
        <dbReference type="SAM" id="Phobius"/>
    </source>
</evidence>
<dbReference type="OrthoDB" id="2560628at2759"/>
<sequence>MSGFDSPASGIAASVYLGLYTIFLIFMIYVLIKRGVKTLFTFIFVFCVFRFAGQLCGVIYAKVGVLYTNWLVAYLVLQAEGYFTLILTCFRITCKAQEDKFRKSWIMESGPRLPIFRQLNSSWMRCFHLILIPANALLIAGGSLTAGVDLSDSSSGLENLNTAKRLRTAGQIIFLFMTAILIGLNMYVFIKERVRNRSTMSVMIAGPFLIIRGIFGVLSIYIDDMNYYELSNYSDTGVNKTLVIYEYVLATTMEFLTAVVLMTRFFSPETVESEHRRGEKVSVSVLSYEGL</sequence>
<dbReference type="PANTHER" id="PTHR42109:SF2">
    <property type="entry name" value="INTEGRAL MEMBRANE PROTEIN"/>
    <property type="match status" value="1"/>
</dbReference>
<feature type="transmembrane region" description="Helical" evidence="1">
    <location>
        <begin position="242"/>
        <end position="267"/>
    </location>
</feature>
<dbReference type="InterPro" id="IPR056119">
    <property type="entry name" value="DUF7702"/>
</dbReference>
<keyword evidence="4" id="KW-1185">Reference proteome</keyword>
<keyword evidence="1" id="KW-0812">Transmembrane</keyword>
<feature type="transmembrane region" description="Helical" evidence="1">
    <location>
        <begin position="39"/>
        <end position="60"/>
    </location>
</feature>
<dbReference type="PANTHER" id="PTHR42109">
    <property type="entry name" value="UNPLACED GENOMIC SCAFFOLD UM_SCAF_CONTIG_1.265, WHOLE GENOME SHOTGUN SEQUENCE"/>
    <property type="match status" value="1"/>
</dbReference>
<reference evidence="3 4" key="1">
    <citation type="submission" date="2016-05" db="EMBL/GenBank/DDBJ databases">
        <title>Comparative genomics of biotechnologically important yeasts.</title>
        <authorList>
            <consortium name="DOE Joint Genome Institute"/>
            <person name="Riley R."/>
            <person name="Haridas S."/>
            <person name="Wolfe K.H."/>
            <person name="Lopes M.R."/>
            <person name="Hittinger C.T."/>
            <person name="Goker M."/>
            <person name="Salamov A."/>
            <person name="Wisecaver J."/>
            <person name="Long T.M."/>
            <person name="Aerts A.L."/>
            <person name="Barry K."/>
            <person name="Choi C."/>
            <person name="Clum A."/>
            <person name="Coughlan A.Y."/>
            <person name="Deshpande S."/>
            <person name="Douglass A.P."/>
            <person name="Hanson S.J."/>
            <person name="Klenk H.-P."/>
            <person name="LaButti K."/>
            <person name="Lapidus A."/>
            <person name="Lindquist E."/>
            <person name="Lipzen A."/>
            <person name="Meier-kolthoff J.P."/>
            <person name="Ohm R.A."/>
            <person name="Otillar R.P."/>
            <person name="Pangilinan J."/>
            <person name="Peng Y."/>
            <person name="Rokas A."/>
            <person name="Rosa C.A."/>
            <person name="Scheuner C."/>
            <person name="Sibirny A.A."/>
            <person name="Slot J.C."/>
            <person name="Stielow J.B."/>
            <person name="Sun H."/>
            <person name="Kurtzman C.P."/>
            <person name="Blackwell M."/>
            <person name="Grigoriev I.V."/>
            <person name="Jeffries T.W."/>
        </authorList>
    </citation>
    <scope>NUCLEOTIDE SEQUENCE [LARGE SCALE GENOMIC DNA]</scope>
    <source>
        <strain evidence="3 4">NRRL YB-4993</strain>
    </source>
</reference>
<keyword evidence="1" id="KW-1133">Transmembrane helix</keyword>
<feature type="transmembrane region" description="Helical" evidence="1">
    <location>
        <begin position="72"/>
        <end position="94"/>
    </location>
</feature>
<feature type="transmembrane region" description="Helical" evidence="1">
    <location>
        <begin position="12"/>
        <end position="32"/>
    </location>
</feature>
<dbReference type="GeneID" id="30030883"/>
<proteinExistence type="predicted"/>
<feature type="transmembrane region" description="Helical" evidence="1">
    <location>
        <begin position="126"/>
        <end position="148"/>
    </location>
</feature>
<evidence type="ECO:0000313" key="3">
    <source>
        <dbReference type="EMBL" id="OBA19834.1"/>
    </source>
</evidence>
<name>A0A1A0H6W2_9ASCO</name>
<dbReference type="Pfam" id="PF24800">
    <property type="entry name" value="DUF7702"/>
    <property type="match status" value="1"/>
</dbReference>
<dbReference type="EMBL" id="LXTC01000005">
    <property type="protein sequence ID" value="OBA19834.1"/>
    <property type="molecule type" value="Genomic_DNA"/>
</dbReference>
<evidence type="ECO:0000259" key="2">
    <source>
        <dbReference type="Pfam" id="PF24800"/>
    </source>
</evidence>
<dbReference type="AlphaFoldDB" id="A0A1A0H6W2"/>
<protein>
    <recommendedName>
        <fullName evidence="2">DUF7702 domain-containing protein</fullName>
    </recommendedName>
</protein>
<dbReference type="Proteomes" id="UP000092555">
    <property type="component" value="Unassembled WGS sequence"/>
</dbReference>